<dbReference type="Proteomes" id="UP000232222">
    <property type="component" value="Chromosome"/>
</dbReference>
<proteinExistence type="predicted"/>
<protein>
    <submittedName>
        <fullName evidence="1">Uncharacterized protein</fullName>
    </submittedName>
</protein>
<dbReference type="EMBL" id="CP024962">
    <property type="protein sequence ID" value="ATZ16301.1"/>
    <property type="molecule type" value="Genomic_DNA"/>
</dbReference>
<accession>A0A2K8NU59</accession>
<evidence type="ECO:0000313" key="1">
    <source>
        <dbReference type="EMBL" id="ATZ16301.1"/>
    </source>
</evidence>
<gene>
    <name evidence="1" type="ORF">EFREU_v1c02750</name>
</gene>
<dbReference type="AlphaFoldDB" id="A0A2K8NU59"/>
<keyword evidence="2" id="KW-1185">Reference proteome</keyword>
<dbReference type="KEGG" id="efr:EFREU_v1c02750"/>
<name>A0A2K8NU59_9MOLU</name>
<organism evidence="1 2">
    <name type="scientific">Entomoplasma freundtii</name>
    <dbReference type="NCBI Taxonomy" id="74700"/>
    <lineage>
        <taxon>Bacteria</taxon>
        <taxon>Bacillati</taxon>
        <taxon>Mycoplasmatota</taxon>
        <taxon>Mollicutes</taxon>
        <taxon>Entomoplasmatales</taxon>
        <taxon>Entomoplasmataceae</taxon>
        <taxon>Entomoplasma</taxon>
    </lineage>
</organism>
<sequence>MYRKFFNNLLKLLKSIKRHNYEFIVNDLNRAISECKNRTLSDIPLINELCFNFNEYLNQCNCFGYDVNDLNSKESKLKLEIGKVWSVITSYGVIIDRISGSLLNEYNVRYKRTDCERIIPLPNTSFIFTFSSFHHQKILENPLISNSSSGLLVVNNKAKKHLQKLVSTTKTYGTFYLRSYVKGKKITIDVLSCNMCLYKRRTIWDCRDSYSM</sequence>
<evidence type="ECO:0000313" key="2">
    <source>
        <dbReference type="Proteomes" id="UP000232222"/>
    </source>
</evidence>
<reference evidence="1 2" key="1">
    <citation type="submission" date="2017-11" db="EMBL/GenBank/DDBJ databases">
        <title>Genome sequence of Entomoplasma freundtii BARC 318 (ATCC 51999).</title>
        <authorList>
            <person name="Lo W.-S."/>
            <person name="Gasparich G.E."/>
            <person name="Kuo C.-H."/>
        </authorList>
    </citation>
    <scope>NUCLEOTIDE SEQUENCE [LARGE SCALE GENOMIC DNA]</scope>
    <source>
        <strain evidence="1 2">BARC 318</strain>
    </source>
</reference>